<dbReference type="InterPro" id="IPR036388">
    <property type="entry name" value="WH-like_DNA-bd_sf"/>
</dbReference>
<dbReference type="InterPro" id="IPR001766">
    <property type="entry name" value="Fork_head_dom"/>
</dbReference>
<evidence type="ECO:0000256" key="2">
    <source>
        <dbReference type="ARBA" id="ARBA00023015"/>
    </source>
</evidence>
<dbReference type="AlphaFoldDB" id="A0A9N6ZFG4"/>
<dbReference type="FunFam" id="1.10.10.10:FF:000016">
    <property type="entry name" value="Forkhead box protein I1"/>
    <property type="match status" value="1"/>
</dbReference>
<evidence type="ECO:0000256" key="1">
    <source>
        <dbReference type="ARBA" id="ARBA00004123"/>
    </source>
</evidence>
<dbReference type="PROSITE" id="PS50039">
    <property type="entry name" value="FORK_HEAD_3"/>
    <property type="match status" value="1"/>
</dbReference>
<keyword evidence="3 6" id="KW-0238">DNA-binding</keyword>
<organism evidence="9">
    <name type="scientific">Evadne anonyx</name>
    <dbReference type="NCBI Taxonomy" id="141404"/>
    <lineage>
        <taxon>Eukaryota</taxon>
        <taxon>Metazoa</taxon>
        <taxon>Ecdysozoa</taxon>
        <taxon>Arthropoda</taxon>
        <taxon>Crustacea</taxon>
        <taxon>Branchiopoda</taxon>
        <taxon>Diplostraca</taxon>
        <taxon>Cladocera</taxon>
        <taxon>Onychopoda</taxon>
        <taxon>Podonidae</taxon>
        <taxon>Evadne</taxon>
    </lineage>
</organism>
<feature type="region of interest" description="Disordered" evidence="7">
    <location>
        <begin position="137"/>
        <end position="198"/>
    </location>
</feature>
<reference evidence="9" key="1">
    <citation type="submission" date="2021-04" db="EMBL/GenBank/DDBJ databases">
        <authorList>
            <person name="Cornetti L."/>
        </authorList>
    </citation>
    <scope>NUCLEOTIDE SEQUENCE</scope>
</reference>
<evidence type="ECO:0000313" key="9">
    <source>
        <dbReference type="EMBL" id="CAG4642712.1"/>
    </source>
</evidence>
<evidence type="ECO:0000256" key="3">
    <source>
        <dbReference type="ARBA" id="ARBA00023125"/>
    </source>
</evidence>
<comment type="subcellular location">
    <subcellularLocation>
        <location evidence="1 6">Nucleus</location>
    </subcellularLocation>
</comment>
<dbReference type="InterPro" id="IPR018122">
    <property type="entry name" value="TF_fork_head_CS_1"/>
</dbReference>
<dbReference type="Pfam" id="PF00250">
    <property type="entry name" value="Forkhead"/>
    <property type="match status" value="1"/>
</dbReference>
<keyword evidence="5 6" id="KW-0539">Nucleus</keyword>
<evidence type="ECO:0000256" key="6">
    <source>
        <dbReference type="PROSITE-ProRule" id="PRU00089"/>
    </source>
</evidence>
<dbReference type="GO" id="GO:0000981">
    <property type="term" value="F:DNA-binding transcription factor activity, RNA polymerase II-specific"/>
    <property type="evidence" value="ECO:0007669"/>
    <property type="project" value="TreeGrafter"/>
</dbReference>
<dbReference type="PANTHER" id="PTHR11829:SF402">
    <property type="entry name" value="FORK HEAD DOMAIN-CONTAINING PROTEIN FD3-RELATED"/>
    <property type="match status" value="1"/>
</dbReference>
<sequence>MCQAMEDDIGHSKGSTGQRVNSVVEQPAVVMETNAALPLDLRGASYPNSDDGESGAEDLSEINVDSDDSDEEPNFHMGQQRQHGFNAFNPFEPLANASAFFTAANGNAAEWFMPKMAMGPDGVQGKSVPVANAIDAKMIHQRSDAKDVKSDKDKHHRSSSSSAVKGSGSNSSDGESGAGGGVGGGRGSSGGGSKKKSGLVKPPYSYIALITMAILSSPQKKLTLSGICEFIMNRFPYYRDRFPAWQNSIRHNLSLNDCFVKIPREPGNPGKGNYWTLDPMAEDMFDNGSFLRRRKRYKRQQTDFFRDPATAAFLHHMASVSGVGGADPYHQVLLNHPANPNNFNNFLNPAAIGLASGFNLGLGLALPAGFALPPPQHLPMGFQQQQHPEMFHPSILKPIAVPATNTTPATSPTSPKKSTVLPSKTAFSIDSIMGSSKNTEMAVKTPTTSASVASEEEFNLSHLSNADLEKLRRLAMVSGVQGLSRFGNTLTPVTWAR</sequence>
<dbReference type="InterPro" id="IPR036390">
    <property type="entry name" value="WH_DNA-bd_sf"/>
</dbReference>
<dbReference type="PROSITE" id="PS00658">
    <property type="entry name" value="FORK_HEAD_2"/>
    <property type="match status" value="1"/>
</dbReference>
<dbReference type="Gene3D" id="1.10.10.10">
    <property type="entry name" value="Winged helix-like DNA-binding domain superfamily/Winged helix DNA-binding domain"/>
    <property type="match status" value="1"/>
</dbReference>
<gene>
    <name evidence="9" type="primary">EOG090X0B2Q</name>
</gene>
<keyword evidence="2" id="KW-0805">Transcription regulation</keyword>
<feature type="region of interest" description="Disordered" evidence="7">
    <location>
        <begin position="40"/>
        <end position="77"/>
    </location>
</feature>
<dbReference type="SMART" id="SM00339">
    <property type="entry name" value="FH"/>
    <property type="match status" value="1"/>
</dbReference>
<feature type="region of interest" description="Disordered" evidence="7">
    <location>
        <begin position="1"/>
        <end position="24"/>
    </location>
</feature>
<evidence type="ECO:0000259" key="8">
    <source>
        <dbReference type="PROSITE" id="PS50039"/>
    </source>
</evidence>
<dbReference type="CDD" id="cd20048">
    <property type="entry name" value="FH_FOXD4-like"/>
    <property type="match status" value="1"/>
</dbReference>
<protein>
    <submittedName>
        <fullName evidence="9">EOG090X0B2Q</fullName>
    </submittedName>
</protein>
<feature type="DNA-binding region" description="Fork-head" evidence="6">
    <location>
        <begin position="201"/>
        <end position="295"/>
    </location>
</feature>
<dbReference type="InterPro" id="IPR030456">
    <property type="entry name" value="TF_fork_head_CS_2"/>
</dbReference>
<feature type="compositionally biased region" description="Polar residues" evidence="7">
    <location>
        <begin position="13"/>
        <end position="24"/>
    </location>
</feature>
<proteinExistence type="predicted"/>
<evidence type="ECO:0000256" key="4">
    <source>
        <dbReference type="ARBA" id="ARBA00023163"/>
    </source>
</evidence>
<keyword evidence="4" id="KW-0804">Transcription</keyword>
<feature type="compositionally biased region" description="Acidic residues" evidence="7">
    <location>
        <begin position="50"/>
        <end position="72"/>
    </location>
</feature>
<dbReference type="PROSITE" id="PS00657">
    <property type="entry name" value="FORK_HEAD_1"/>
    <property type="match status" value="1"/>
</dbReference>
<accession>A0A9N6ZFG4</accession>
<feature type="compositionally biased region" description="Basic and acidic residues" evidence="7">
    <location>
        <begin position="137"/>
        <end position="153"/>
    </location>
</feature>
<dbReference type="GO" id="GO:0030154">
    <property type="term" value="P:cell differentiation"/>
    <property type="evidence" value="ECO:0007669"/>
    <property type="project" value="TreeGrafter"/>
</dbReference>
<dbReference type="GO" id="GO:0000978">
    <property type="term" value="F:RNA polymerase II cis-regulatory region sequence-specific DNA binding"/>
    <property type="evidence" value="ECO:0007669"/>
    <property type="project" value="TreeGrafter"/>
</dbReference>
<feature type="compositionally biased region" description="Gly residues" evidence="7">
    <location>
        <begin position="176"/>
        <end position="192"/>
    </location>
</feature>
<feature type="domain" description="Fork-head" evidence="8">
    <location>
        <begin position="201"/>
        <end position="295"/>
    </location>
</feature>
<name>A0A9N6ZFG4_9CRUS</name>
<dbReference type="GO" id="GO:0009653">
    <property type="term" value="P:anatomical structure morphogenesis"/>
    <property type="evidence" value="ECO:0007669"/>
    <property type="project" value="TreeGrafter"/>
</dbReference>
<dbReference type="SUPFAM" id="SSF46785">
    <property type="entry name" value="Winged helix' DNA-binding domain"/>
    <property type="match status" value="1"/>
</dbReference>
<dbReference type="GO" id="GO:0005634">
    <property type="term" value="C:nucleus"/>
    <property type="evidence" value="ECO:0007669"/>
    <property type="project" value="UniProtKB-SubCell"/>
</dbReference>
<dbReference type="PRINTS" id="PR00053">
    <property type="entry name" value="FORKHEAD"/>
</dbReference>
<dbReference type="InterPro" id="IPR050211">
    <property type="entry name" value="FOX_domain-containing"/>
</dbReference>
<dbReference type="EMBL" id="OC986057">
    <property type="protein sequence ID" value="CAG4642712.1"/>
    <property type="molecule type" value="Genomic_DNA"/>
</dbReference>
<feature type="compositionally biased region" description="Low complexity" evidence="7">
    <location>
        <begin position="159"/>
        <end position="175"/>
    </location>
</feature>
<dbReference type="PANTHER" id="PTHR11829">
    <property type="entry name" value="FORKHEAD BOX PROTEIN"/>
    <property type="match status" value="1"/>
</dbReference>
<evidence type="ECO:0000256" key="5">
    <source>
        <dbReference type="ARBA" id="ARBA00023242"/>
    </source>
</evidence>
<evidence type="ECO:0000256" key="7">
    <source>
        <dbReference type="SAM" id="MobiDB-lite"/>
    </source>
</evidence>